<evidence type="ECO:0000313" key="7">
    <source>
        <dbReference type="EMBL" id="KAF9480166.1"/>
    </source>
</evidence>
<protein>
    <recommendedName>
        <fullName evidence="6">MYND-type domain-containing protein</fullName>
    </recommendedName>
</protein>
<comment type="caution">
    <text evidence="7">The sequence shown here is derived from an EMBL/GenBank/DDBJ whole genome shotgun (WGS) entry which is preliminary data.</text>
</comment>
<evidence type="ECO:0000256" key="2">
    <source>
        <dbReference type="ARBA" id="ARBA00022771"/>
    </source>
</evidence>
<keyword evidence="2 4" id="KW-0863">Zinc-finger</keyword>
<evidence type="ECO:0000256" key="1">
    <source>
        <dbReference type="ARBA" id="ARBA00022723"/>
    </source>
</evidence>
<dbReference type="InterPro" id="IPR002893">
    <property type="entry name" value="Znf_MYND"/>
</dbReference>
<evidence type="ECO:0000256" key="3">
    <source>
        <dbReference type="ARBA" id="ARBA00022833"/>
    </source>
</evidence>
<feature type="domain" description="MYND-type" evidence="6">
    <location>
        <begin position="468"/>
        <end position="511"/>
    </location>
</feature>
<keyword evidence="8" id="KW-1185">Reference proteome</keyword>
<evidence type="ECO:0000259" key="6">
    <source>
        <dbReference type="PROSITE" id="PS50865"/>
    </source>
</evidence>
<dbReference type="Proteomes" id="UP000807469">
    <property type="component" value="Unassembled WGS sequence"/>
</dbReference>
<dbReference type="OrthoDB" id="2998255at2759"/>
<dbReference type="Gene3D" id="6.10.140.2220">
    <property type="match status" value="1"/>
</dbReference>
<feature type="compositionally biased region" description="Basic and acidic residues" evidence="5">
    <location>
        <begin position="356"/>
        <end position="374"/>
    </location>
</feature>
<dbReference type="Pfam" id="PF01753">
    <property type="entry name" value="zf-MYND"/>
    <property type="match status" value="1"/>
</dbReference>
<proteinExistence type="predicted"/>
<evidence type="ECO:0000256" key="4">
    <source>
        <dbReference type="PROSITE-ProRule" id="PRU00134"/>
    </source>
</evidence>
<reference evidence="7" key="1">
    <citation type="submission" date="2020-11" db="EMBL/GenBank/DDBJ databases">
        <authorList>
            <consortium name="DOE Joint Genome Institute"/>
            <person name="Ahrendt S."/>
            <person name="Riley R."/>
            <person name="Andreopoulos W."/>
            <person name="Labutti K."/>
            <person name="Pangilinan J."/>
            <person name="Ruiz-Duenas F.J."/>
            <person name="Barrasa J.M."/>
            <person name="Sanchez-Garcia M."/>
            <person name="Camarero S."/>
            <person name="Miyauchi S."/>
            <person name="Serrano A."/>
            <person name="Linde D."/>
            <person name="Babiker R."/>
            <person name="Drula E."/>
            <person name="Ayuso-Fernandez I."/>
            <person name="Pacheco R."/>
            <person name="Padilla G."/>
            <person name="Ferreira P."/>
            <person name="Barriuso J."/>
            <person name="Kellner H."/>
            <person name="Castanera R."/>
            <person name="Alfaro M."/>
            <person name="Ramirez L."/>
            <person name="Pisabarro A.G."/>
            <person name="Kuo A."/>
            <person name="Tritt A."/>
            <person name="Lipzen A."/>
            <person name="He G."/>
            <person name="Yan M."/>
            <person name="Ng V."/>
            <person name="Cullen D."/>
            <person name="Martin F."/>
            <person name="Rosso M.-N."/>
            <person name="Henrissat B."/>
            <person name="Hibbett D."/>
            <person name="Martinez A.T."/>
            <person name="Grigoriev I.V."/>
        </authorList>
    </citation>
    <scope>NUCLEOTIDE SEQUENCE</scope>
    <source>
        <strain evidence="7">CIRM-BRFM 674</strain>
    </source>
</reference>
<dbReference type="EMBL" id="MU155199">
    <property type="protein sequence ID" value="KAF9480166.1"/>
    <property type="molecule type" value="Genomic_DNA"/>
</dbReference>
<accession>A0A9P5Z683</accession>
<dbReference type="GO" id="GO:0008270">
    <property type="term" value="F:zinc ion binding"/>
    <property type="evidence" value="ECO:0007669"/>
    <property type="project" value="UniProtKB-KW"/>
</dbReference>
<organism evidence="7 8">
    <name type="scientific">Pholiota conissans</name>
    <dbReference type="NCBI Taxonomy" id="109636"/>
    <lineage>
        <taxon>Eukaryota</taxon>
        <taxon>Fungi</taxon>
        <taxon>Dikarya</taxon>
        <taxon>Basidiomycota</taxon>
        <taxon>Agaricomycotina</taxon>
        <taxon>Agaricomycetes</taxon>
        <taxon>Agaricomycetidae</taxon>
        <taxon>Agaricales</taxon>
        <taxon>Agaricineae</taxon>
        <taxon>Strophariaceae</taxon>
        <taxon>Pholiota</taxon>
    </lineage>
</organism>
<dbReference type="AlphaFoldDB" id="A0A9P5Z683"/>
<evidence type="ECO:0000256" key="5">
    <source>
        <dbReference type="SAM" id="MobiDB-lite"/>
    </source>
</evidence>
<dbReference type="SUPFAM" id="SSF144232">
    <property type="entry name" value="HIT/MYND zinc finger-like"/>
    <property type="match status" value="1"/>
</dbReference>
<feature type="region of interest" description="Disordered" evidence="5">
    <location>
        <begin position="341"/>
        <end position="436"/>
    </location>
</feature>
<feature type="compositionally biased region" description="Acidic residues" evidence="5">
    <location>
        <begin position="376"/>
        <end position="425"/>
    </location>
</feature>
<evidence type="ECO:0000313" key="8">
    <source>
        <dbReference type="Proteomes" id="UP000807469"/>
    </source>
</evidence>
<keyword evidence="1" id="KW-0479">Metal-binding</keyword>
<sequence>MALVSSNDLDTQSLSGFFVNPENAPVCARCILGASTKGFKQGIQAVGSKIFWSNFTQKLGYWRSQMQFLFAVRTEEETKTMLSRLNRCSCSMKDRRIVEYHRIGRLMEGDLYTRTYVDGQTSAVYLITDMFCALSYALDLSHIRSVAKRTNTKWPTCPEDLMPFGPENLAQSLVIWSRIIPNHIVITLAIQCIGLCGSLLVPSVISSGLTREVVDAGRRLFDITWETIRLRAERRRRGMGEAFADQVLPLKKYFFEFFSPLSVRQQAAALEGCELKAVQLFSLLAYAAEDPRLYTAHPIDYKIELAERGLTLYRCLRLYVNPLPQVLIHPTIYDLCDLENSSDEEDEGEGGTGNGQKEDHRCVHADENQEKSGGDGEGDDDDDDGHEAEDENEDWDEDEVEGEGESENEIYEDEGDSEEDSADEVEDKREQAPTTNTKNMALFAYVARPTVEHIRKARSTLYCSTQDCPNSIQSAGREFRRCVGCKVALYCSRKCQTEAWNAEQYPHKEVCKVLQKMIAVAGSELLFRHLECEHRGYPDDLKSTVIARWWEGSVNIPDLVVIEGWASYKRLPASEFFKADCSPGYDDYDAIVRELSERDPANLRPRYLTLESLASKKALENLKKSFKEMRTWSKTMGEG</sequence>
<name>A0A9P5Z683_9AGAR</name>
<gene>
    <name evidence="7" type="ORF">BDN70DRAFT_877910</name>
</gene>
<keyword evidence="3" id="KW-0862">Zinc</keyword>
<dbReference type="PROSITE" id="PS50865">
    <property type="entry name" value="ZF_MYND_2"/>
    <property type="match status" value="1"/>
</dbReference>